<evidence type="ECO:0000256" key="1">
    <source>
        <dbReference type="SAM" id="MobiDB-lite"/>
    </source>
</evidence>
<reference evidence="2 3" key="1">
    <citation type="submission" date="2022-01" db="EMBL/GenBank/DDBJ databases">
        <title>Paraglaciecola sp. G1-23.</title>
        <authorList>
            <person name="Jin M.S."/>
            <person name="Han D.M."/>
            <person name="Kim H.M."/>
            <person name="Jeon C.O."/>
        </authorList>
    </citation>
    <scope>NUCLEOTIDE SEQUENCE [LARGE SCALE GENOMIC DNA]</scope>
    <source>
        <strain evidence="2 3">G1-23</strain>
    </source>
</reference>
<dbReference type="RefSeq" id="WP_235310042.1">
    <property type="nucleotide sequence ID" value="NZ_JAKGAS010000001.1"/>
</dbReference>
<protein>
    <submittedName>
        <fullName evidence="2">Uncharacterized protein</fullName>
    </submittedName>
</protein>
<name>A0ABS9D3V7_9ALTE</name>
<gene>
    <name evidence="2" type="ORF">L0668_00150</name>
</gene>
<evidence type="ECO:0000313" key="2">
    <source>
        <dbReference type="EMBL" id="MCF2946509.1"/>
    </source>
</evidence>
<sequence>MAYHFIAFDDVSLSVNAEVQVFDDVSNLPTKSTLPTKNSQQTENSLQQAPLQNDNLDDVSATVPDEVDDCCDIDCCDGECFCPANACSSLAFLDNTLGYLKIMLASESMLSLAQASPVHIVTSLYRPPIFTS</sequence>
<proteinExistence type="predicted"/>
<dbReference type="EMBL" id="JAKGAS010000001">
    <property type="protein sequence ID" value="MCF2946509.1"/>
    <property type="molecule type" value="Genomic_DNA"/>
</dbReference>
<keyword evidence="3" id="KW-1185">Reference proteome</keyword>
<organism evidence="2 3">
    <name type="scientific">Paraglaciecola algarum</name>
    <dbReference type="NCBI Taxonomy" id="3050085"/>
    <lineage>
        <taxon>Bacteria</taxon>
        <taxon>Pseudomonadati</taxon>
        <taxon>Pseudomonadota</taxon>
        <taxon>Gammaproteobacteria</taxon>
        <taxon>Alteromonadales</taxon>
        <taxon>Alteromonadaceae</taxon>
        <taxon>Paraglaciecola</taxon>
    </lineage>
</organism>
<comment type="caution">
    <text evidence="2">The sequence shown here is derived from an EMBL/GenBank/DDBJ whole genome shotgun (WGS) entry which is preliminary data.</text>
</comment>
<accession>A0ABS9D3V7</accession>
<feature type="region of interest" description="Disordered" evidence="1">
    <location>
        <begin position="32"/>
        <end position="51"/>
    </location>
</feature>
<dbReference type="Proteomes" id="UP001521137">
    <property type="component" value="Unassembled WGS sequence"/>
</dbReference>
<evidence type="ECO:0000313" key="3">
    <source>
        <dbReference type="Proteomes" id="UP001521137"/>
    </source>
</evidence>